<dbReference type="PANTHER" id="PTHR30053:SF12">
    <property type="entry name" value="ELONGATION FACTOR P (EF-P) FAMILY PROTEIN"/>
    <property type="match status" value="1"/>
</dbReference>
<dbReference type="CDD" id="cd05794">
    <property type="entry name" value="S1_EF-P_repeat_2"/>
    <property type="match status" value="1"/>
</dbReference>
<comment type="similarity">
    <text evidence="1">Belongs to the elongation factor P family.</text>
</comment>
<dbReference type="InterPro" id="IPR015365">
    <property type="entry name" value="Elong-fact-P_C"/>
</dbReference>
<dbReference type="AlphaFoldDB" id="A0A2M7H183"/>
<dbReference type="Gene3D" id="2.40.50.140">
    <property type="entry name" value="Nucleic acid-binding proteins"/>
    <property type="match status" value="2"/>
</dbReference>
<sequence length="188" mass="21496">MLSYFDLRKGTKFILEDQPYEVLEFQQIYKAQDMVVARTKIKNLINGKVLERTFHQDDKFEEAELEKIEVKFLFSHRGKFCFSEAGNSKARFELDEEKTGEGAKFLKPNQVLTGIKFQDKIINIVLPIKVQLKVTEAPPGVKGERAQAGTKPVTLETGAKINVPLFVEQGDIIEVNTETGEYVRRVDR</sequence>
<dbReference type="PANTHER" id="PTHR30053">
    <property type="entry name" value="ELONGATION FACTOR P"/>
    <property type="match status" value="1"/>
</dbReference>
<dbReference type="InterPro" id="IPR014722">
    <property type="entry name" value="Rib_uL2_dom2"/>
</dbReference>
<dbReference type="Gene3D" id="2.30.30.30">
    <property type="match status" value="1"/>
</dbReference>
<organism evidence="3 4">
    <name type="scientific">Candidatus Nealsonbacteria bacterium CG15_BIG_FIL_POST_REV_8_21_14_020_37_12</name>
    <dbReference type="NCBI Taxonomy" id="1974716"/>
    <lineage>
        <taxon>Bacteria</taxon>
        <taxon>Candidatus Nealsoniibacteriota</taxon>
    </lineage>
</organism>
<dbReference type="InterPro" id="IPR013185">
    <property type="entry name" value="Transl_elong_KOW-like"/>
</dbReference>
<dbReference type="GO" id="GO:0043043">
    <property type="term" value="P:peptide biosynthetic process"/>
    <property type="evidence" value="ECO:0007669"/>
    <property type="project" value="InterPro"/>
</dbReference>
<dbReference type="InterPro" id="IPR013852">
    <property type="entry name" value="Transl_elong_P/YeiP_CS"/>
</dbReference>
<dbReference type="NCBIfam" id="NF001810">
    <property type="entry name" value="PRK00529.1"/>
    <property type="match status" value="1"/>
</dbReference>
<dbReference type="Proteomes" id="UP000230215">
    <property type="component" value="Unassembled WGS sequence"/>
</dbReference>
<dbReference type="FunFam" id="2.40.50.140:FF:000004">
    <property type="entry name" value="Elongation factor P"/>
    <property type="match status" value="1"/>
</dbReference>
<feature type="domain" description="Elongation factor P C-terminal" evidence="2">
    <location>
        <begin position="130"/>
        <end position="185"/>
    </location>
</feature>
<protein>
    <submittedName>
        <fullName evidence="3">Elongation factor P</fullName>
    </submittedName>
</protein>
<dbReference type="InterPro" id="IPR008991">
    <property type="entry name" value="Translation_prot_SH3-like_sf"/>
</dbReference>
<dbReference type="Pfam" id="PF09285">
    <property type="entry name" value="Elong-fact-P_C"/>
    <property type="match status" value="1"/>
</dbReference>
<dbReference type="GO" id="GO:0005829">
    <property type="term" value="C:cytosol"/>
    <property type="evidence" value="ECO:0007669"/>
    <property type="project" value="UniProtKB-ARBA"/>
</dbReference>
<accession>A0A2M7H183</accession>
<dbReference type="SUPFAM" id="SSF50104">
    <property type="entry name" value="Translation proteins SH3-like domain"/>
    <property type="match status" value="1"/>
</dbReference>
<gene>
    <name evidence="3" type="ORF">COW25_01585</name>
</gene>
<dbReference type="InterPro" id="IPR012340">
    <property type="entry name" value="NA-bd_OB-fold"/>
</dbReference>
<proteinExistence type="inferred from homology"/>
<keyword evidence="3" id="KW-0251">Elongation factor</keyword>
<dbReference type="PIRSF" id="PIRSF005901">
    <property type="entry name" value="EF-P"/>
    <property type="match status" value="1"/>
</dbReference>
<reference evidence="4" key="1">
    <citation type="submission" date="2017-09" db="EMBL/GenBank/DDBJ databases">
        <title>Depth-based differentiation of microbial function through sediment-hosted aquifers and enrichment of novel symbionts in the deep terrestrial subsurface.</title>
        <authorList>
            <person name="Probst A.J."/>
            <person name="Ladd B."/>
            <person name="Jarett J.K."/>
            <person name="Geller-Mcgrath D.E."/>
            <person name="Sieber C.M.K."/>
            <person name="Emerson J.B."/>
            <person name="Anantharaman K."/>
            <person name="Thomas B.C."/>
            <person name="Malmstrom R."/>
            <person name="Stieglmeier M."/>
            <person name="Klingl A."/>
            <person name="Woyke T."/>
            <person name="Ryan C.M."/>
            <person name="Banfield J.F."/>
        </authorList>
    </citation>
    <scope>NUCLEOTIDE SEQUENCE [LARGE SCALE GENOMIC DNA]</scope>
</reference>
<dbReference type="Pfam" id="PF08207">
    <property type="entry name" value="EFP_N"/>
    <property type="match status" value="1"/>
</dbReference>
<evidence type="ECO:0000313" key="4">
    <source>
        <dbReference type="Proteomes" id="UP000230215"/>
    </source>
</evidence>
<evidence type="ECO:0000259" key="2">
    <source>
        <dbReference type="SMART" id="SM00841"/>
    </source>
</evidence>
<keyword evidence="3" id="KW-0648">Protein biosynthesis</keyword>
<dbReference type="GO" id="GO:0003746">
    <property type="term" value="F:translation elongation factor activity"/>
    <property type="evidence" value="ECO:0007669"/>
    <property type="project" value="UniProtKB-KW"/>
</dbReference>
<evidence type="ECO:0000313" key="3">
    <source>
        <dbReference type="EMBL" id="PIW34947.1"/>
    </source>
</evidence>
<dbReference type="SUPFAM" id="SSF50249">
    <property type="entry name" value="Nucleic acid-binding proteins"/>
    <property type="match status" value="1"/>
</dbReference>
<dbReference type="SMART" id="SM00841">
    <property type="entry name" value="Elong-fact-P_C"/>
    <property type="match status" value="1"/>
</dbReference>
<evidence type="ECO:0000256" key="1">
    <source>
        <dbReference type="ARBA" id="ARBA00009479"/>
    </source>
</evidence>
<dbReference type="EMBL" id="PFGB01000052">
    <property type="protein sequence ID" value="PIW34947.1"/>
    <property type="molecule type" value="Genomic_DNA"/>
</dbReference>
<dbReference type="InterPro" id="IPR020599">
    <property type="entry name" value="Transl_elong_fac_P/YeiP"/>
</dbReference>
<name>A0A2M7H183_9BACT</name>
<dbReference type="PROSITE" id="PS01275">
    <property type="entry name" value="EFP"/>
    <property type="match status" value="1"/>
</dbReference>
<comment type="caution">
    <text evidence="3">The sequence shown here is derived from an EMBL/GenBank/DDBJ whole genome shotgun (WGS) entry which is preliminary data.</text>
</comment>